<keyword evidence="2" id="KW-1185">Reference proteome</keyword>
<accession>A0AAV1B829</accession>
<reference evidence="1 2" key="1">
    <citation type="submission" date="2023-01" db="EMBL/GenBank/DDBJ databases">
        <authorList>
            <person name="Kreplak J."/>
        </authorList>
    </citation>
    <scope>NUCLEOTIDE SEQUENCE [LARGE SCALE GENOMIC DNA]</scope>
</reference>
<name>A0AAV1B829_VICFA</name>
<evidence type="ECO:0000313" key="2">
    <source>
        <dbReference type="Proteomes" id="UP001157006"/>
    </source>
</evidence>
<gene>
    <name evidence="1" type="ORF">VFH_VI079320</name>
</gene>
<sequence length="116" mass="12769">MCIPIIKPVSPPTHKSKHLVKAFTPSKSLKTSQTSSISIPSPDRIPISTPLPIYVESPKLLTSPPPENQTVKSPPLTKIDPLCAISPMAEDISYDEATISQRSFLHRLALRIYLLN</sequence>
<dbReference type="EMBL" id="OX451741">
    <property type="protein sequence ID" value="CAI8617490.1"/>
    <property type="molecule type" value="Genomic_DNA"/>
</dbReference>
<proteinExistence type="predicted"/>
<evidence type="ECO:0000313" key="1">
    <source>
        <dbReference type="EMBL" id="CAI8617490.1"/>
    </source>
</evidence>
<dbReference type="AlphaFoldDB" id="A0AAV1B829"/>
<organism evidence="1 2">
    <name type="scientific">Vicia faba</name>
    <name type="common">Broad bean</name>
    <name type="synonym">Faba vulgaris</name>
    <dbReference type="NCBI Taxonomy" id="3906"/>
    <lineage>
        <taxon>Eukaryota</taxon>
        <taxon>Viridiplantae</taxon>
        <taxon>Streptophyta</taxon>
        <taxon>Embryophyta</taxon>
        <taxon>Tracheophyta</taxon>
        <taxon>Spermatophyta</taxon>
        <taxon>Magnoliopsida</taxon>
        <taxon>eudicotyledons</taxon>
        <taxon>Gunneridae</taxon>
        <taxon>Pentapetalae</taxon>
        <taxon>rosids</taxon>
        <taxon>fabids</taxon>
        <taxon>Fabales</taxon>
        <taxon>Fabaceae</taxon>
        <taxon>Papilionoideae</taxon>
        <taxon>50 kb inversion clade</taxon>
        <taxon>NPAAA clade</taxon>
        <taxon>Hologalegina</taxon>
        <taxon>IRL clade</taxon>
        <taxon>Fabeae</taxon>
        <taxon>Vicia</taxon>
    </lineage>
</organism>
<protein>
    <submittedName>
        <fullName evidence="1">Uncharacterized protein</fullName>
    </submittedName>
</protein>
<dbReference type="Proteomes" id="UP001157006">
    <property type="component" value="Chromosome 6"/>
</dbReference>